<reference evidence="12" key="1">
    <citation type="submission" date="2022-12" db="EMBL/GenBank/DDBJ databases">
        <title>Isolation and characterisation of novel Methanocorpusculum spp. from native Australian herbivores indicates the genus is ancestrally host-associated.</title>
        <authorList>
            <person name="Volmer J.G."/>
            <person name="Soo R.M."/>
            <person name="Evans P.N."/>
            <person name="Hoedt E.C."/>
            <person name="Astorga Alsina A.L."/>
            <person name="Woodcroft B.J."/>
            <person name="Tyson G.W."/>
            <person name="Hugenholtz P."/>
            <person name="Morrison M."/>
        </authorList>
    </citation>
    <scope>NUCLEOTIDE SEQUENCE</scope>
    <source>
        <strain evidence="12">MG</strain>
    </source>
</reference>
<name>A0ABT4IES0_9EURY</name>
<dbReference type="GO" id="GO:0044689">
    <property type="term" value="F:7,8-didemethyl-8-hydroxy-5-deazariboflavin synthase activity"/>
    <property type="evidence" value="ECO:0007669"/>
    <property type="project" value="UniProtKB-EC"/>
</dbReference>
<proteinExistence type="inferred from homology"/>
<comment type="catalytic activity">
    <reaction evidence="9 10">
        <text>5-amino-5-(4-hydroxybenzyl)-6-(D-ribitylimino)-5,6-dihydrouracil + S-adenosyl-L-methionine = 7,8-didemethyl-8-hydroxy-5-deazariboflavin + 5'-deoxyadenosine + L-methionine + NH4(+) + H(+)</text>
        <dbReference type="Rhea" id="RHEA:55204"/>
        <dbReference type="ChEBI" id="CHEBI:15378"/>
        <dbReference type="ChEBI" id="CHEBI:17319"/>
        <dbReference type="ChEBI" id="CHEBI:28938"/>
        <dbReference type="ChEBI" id="CHEBI:57844"/>
        <dbReference type="ChEBI" id="CHEBI:59789"/>
        <dbReference type="ChEBI" id="CHEBI:59904"/>
        <dbReference type="ChEBI" id="CHEBI:85936"/>
        <dbReference type="EC" id="4.3.1.32"/>
    </reaction>
</comment>
<keyword evidence="6 10" id="KW-0408">Iron</keyword>
<dbReference type="SMART" id="SM00729">
    <property type="entry name" value="Elp3"/>
    <property type="match status" value="1"/>
</dbReference>
<comment type="subunit">
    <text evidence="10">The FO synthase complex consists of two subunits, CofG and CofH.</text>
</comment>
<evidence type="ECO:0000256" key="2">
    <source>
        <dbReference type="ARBA" id="ARBA00012126"/>
    </source>
</evidence>
<dbReference type="SFLD" id="SFLDG01388">
    <property type="entry name" value="7_8-didemethyl-8-hydroxy-5-dea"/>
    <property type="match status" value="1"/>
</dbReference>
<dbReference type="CDD" id="cd01335">
    <property type="entry name" value="Radical_SAM"/>
    <property type="match status" value="1"/>
</dbReference>
<comment type="caution">
    <text evidence="12">The sequence shown here is derived from an EMBL/GenBank/DDBJ whole genome shotgun (WGS) entry which is preliminary data.</text>
</comment>
<dbReference type="SFLD" id="SFLDF00294">
    <property type="entry name" value="7_8-didemethyl-8-hydroxy-5-dea"/>
    <property type="match status" value="1"/>
</dbReference>
<dbReference type="NCBIfam" id="TIGR03550">
    <property type="entry name" value="F420_cofG"/>
    <property type="match status" value="1"/>
</dbReference>
<dbReference type="Proteomes" id="UP001141422">
    <property type="component" value="Unassembled WGS sequence"/>
</dbReference>
<evidence type="ECO:0000256" key="8">
    <source>
        <dbReference type="ARBA" id="ARBA00023239"/>
    </source>
</evidence>
<dbReference type="HAMAP" id="MF_01611">
    <property type="entry name" value="FO_synth_sub1"/>
    <property type="match status" value="1"/>
</dbReference>
<keyword evidence="5 10" id="KW-0479">Metal-binding</keyword>
<evidence type="ECO:0000256" key="7">
    <source>
        <dbReference type="ARBA" id="ARBA00023014"/>
    </source>
</evidence>
<dbReference type="InterPro" id="IPR019939">
    <property type="entry name" value="CofG_family"/>
</dbReference>
<feature type="binding site" evidence="10">
    <location>
        <position position="26"/>
    </location>
    <ligand>
        <name>[4Fe-4S] cluster</name>
        <dbReference type="ChEBI" id="CHEBI:49883"/>
        <note>4Fe-4S-S-AdoMet</note>
    </ligand>
</feature>
<evidence type="ECO:0000256" key="4">
    <source>
        <dbReference type="ARBA" id="ARBA00022691"/>
    </source>
</evidence>
<evidence type="ECO:0000256" key="1">
    <source>
        <dbReference type="ARBA" id="ARBA00004712"/>
    </source>
</evidence>
<evidence type="ECO:0000313" key="13">
    <source>
        <dbReference type="Proteomes" id="UP001141422"/>
    </source>
</evidence>
<sequence>MSRTITFSRNVFLPLTNVCANACGYCSFKASVADGCVMPETEVLATLRRGAEFGCTEALFTFGERPENEPGFRRYIEAAGYPDILSYCEAMSRAALELGMLPHTNAGILTYEELERLRCVNASMGLMLETTADIPAHRHSPGKDPAVRIEMMADAGKLKIPFTTGLLLGIGETASDREESLAVIRDLHKRYGHIQEVIIQNFCPKEGTEMSGVPGASQEIIADTIRLAAEILPQDISLQIPPNLADAARLLPLGVTDLGGVSPVTIDYINPEHPWPALDALAEIAAGYELRERLCVYPQYCNPEWISPELLPLVERLAKRVYG</sequence>
<dbReference type="SFLD" id="SFLDS00029">
    <property type="entry name" value="Radical_SAM"/>
    <property type="match status" value="1"/>
</dbReference>
<evidence type="ECO:0000256" key="10">
    <source>
        <dbReference type="HAMAP-Rule" id="MF_01611"/>
    </source>
</evidence>
<dbReference type="Pfam" id="PF04055">
    <property type="entry name" value="Radical_SAM"/>
    <property type="match status" value="1"/>
</dbReference>
<accession>A0ABT4IES0</accession>
<evidence type="ECO:0000256" key="6">
    <source>
        <dbReference type="ARBA" id="ARBA00023004"/>
    </source>
</evidence>
<dbReference type="SUPFAM" id="SSF102114">
    <property type="entry name" value="Radical SAM enzymes"/>
    <property type="match status" value="1"/>
</dbReference>
<comment type="function">
    <text evidence="10">Catalyzes the radical-mediated synthesis of 7,8-didemethyl-8-hydroxy-5-deazariboflavin (FO) from 5-amino-5-(4-hydroxybenzyl)-6-(D-ribitylimino)-5,6-dihydrouracil.</text>
</comment>
<gene>
    <name evidence="10 12" type="primary">cofG</name>
    <name evidence="12" type="ORF">O0S10_03180</name>
</gene>
<feature type="binding site" evidence="10">
    <location>
        <position position="19"/>
    </location>
    <ligand>
        <name>[4Fe-4S] cluster</name>
        <dbReference type="ChEBI" id="CHEBI:49883"/>
        <note>4Fe-4S-S-AdoMet</note>
    </ligand>
</feature>
<keyword evidence="7 10" id="KW-0411">Iron-sulfur</keyword>
<protein>
    <recommendedName>
        <fullName evidence="2 10">7,8-didemethyl-8-hydroxy-5-deazariboflavin synthase</fullName>
        <ecNumber evidence="2 10">4.3.1.32</ecNumber>
    </recommendedName>
    <alternativeName>
        <fullName evidence="10">FO synthase subunit 1</fullName>
    </alternativeName>
</protein>
<dbReference type="EC" id="4.3.1.32" evidence="2 10"/>
<dbReference type="NCBIfam" id="NF004884">
    <property type="entry name" value="PRK06245.1"/>
    <property type="match status" value="1"/>
</dbReference>
<dbReference type="PROSITE" id="PS51918">
    <property type="entry name" value="RADICAL_SAM"/>
    <property type="match status" value="1"/>
</dbReference>
<keyword evidence="13" id="KW-1185">Reference proteome</keyword>
<evidence type="ECO:0000256" key="3">
    <source>
        <dbReference type="ARBA" id="ARBA00022485"/>
    </source>
</evidence>
<feature type="binding site" evidence="10">
    <location>
        <position position="23"/>
    </location>
    <ligand>
        <name>[4Fe-4S] cluster</name>
        <dbReference type="ChEBI" id="CHEBI:49883"/>
        <note>4Fe-4S-S-AdoMet</note>
    </ligand>
</feature>
<keyword evidence="8 10" id="KW-0456">Lyase</keyword>
<dbReference type="InterPro" id="IPR013785">
    <property type="entry name" value="Aldolase_TIM"/>
</dbReference>
<dbReference type="InterPro" id="IPR007197">
    <property type="entry name" value="rSAM"/>
</dbReference>
<dbReference type="EMBL" id="JAPTGB010000005">
    <property type="protein sequence ID" value="MCZ0860234.1"/>
    <property type="molecule type" value="Genomic_DNA"/>
</dbReference>
<keyword evidence="3 10" id="KW-0004">4Fe-4S</keyword>
<dbReference type="RefSeq" id="WP_268924455.1">
    <property type="nucleotide sequence ID" value="NZ_JAPTGB010000005.1"/>
</dbReference>
<comment type="pathway">
    <text evidence="1 10">Cofactor biosynthesis; coenzyme F0 biosynthesis.</text>
</comment>
<evidence type="ECO:0000259" key="11">
    <source>
        <dbReference type="PROSITE" id="PS51918"/>
    </source>
</evidence>
<evidence type="ECO:0000256" key="9">
    <source>
        <dbReference type="ARBA" id="ARBA00048974"/>
    </source>
</evidence>
<keyword evidence="4 10" id="KW-0949">S-adenosyl-L-methionine</keyword>
<evidence type="ECO:0000256" key="5">
    <source>
        <dbReference type="ARBA" id="ARBA00022723"/>
    </source>
</evidence>
<dbReference type="InterPro" id="IPR058240">
    <property type="entry name" value="rSAM_sf"/>
</dbReference>
<dbReference type="PANTHER" id="PTHR43076:SF15">
    <property type="entry name" value="7,8-DIDEMETHYL-8-HYDROXY-5-DEAZARIBOFLAVIN SYNTHASE"/>
    <property type="match status" value="1"/>
</dbReference>
<dbReference type="InterPro" id="IPR034405">
    <property type="entry name" value="F420"/>
</dbReference>
<dbReference type="InterPro" id="IPR006638">
    <property type="entry name" value="Elp3/MiaA/NifB-like_rSAM"/>
</dbReference>
<organism evidence="12 13">
    <name type="scientific">Methanocorpusculum petauri</name>
    <dbReference type="NCBI Taxonomy" id="3002863"/>
    <lineage>
        <taxon>Archaea</taxon>
        <taxon>Methanobacteriati</taxon>
        <taxon>Methanobacteriota</taxon>
        <taxon>Stenosarchaea group</taxon>
        <taxon>Methanomicrobia</taxon>
        <taxon>Methanomicrobiales</taxon>
        <taxon>Methanocorpusculaceae</taxon>
        <taxon>Methanocorpusculum</taxon>
    </lineage>
</organism>
<dbReference type="Gene3D" id="3.20.20.70">
    <property type="entry name" value="Aldolase class I"/>
    <property type="match status" value="1"/>
</dbReference>
<dbReference type="PANTHER" id="PTHR43076">
    <property type="entry name" value="FO SYNTHASE (COFH)"/>
    <property type="match status" value="1"/>
</dbReference>
<dbReference type="SFLD" id="SFLDG01064">
    <property type="entry name" value="F420__menaquinone_cofactor_bio"/>
    <property type="match status" value="1"/>
</dbReference>
<evidence type="ECO:0000313" key="12">
    <source>
        <dbReference type="EMBL" id="MCZ0860234.1"/>
    </source>
</evidence>
<comment type="similarity">
    <text evidence="10">Belongs to the radical SAM superfamily. CofG family.</text>
</comment>
<comment type="cofactor">
    <cofactor evidence="10">
        <name>[4Fe-4S] cluster</name>
        <dbReference type="ChEBI" id="CHEBI:49883"/>
    </cofactor>
    <text evidence="10">Binds 1 [4Fe-4S] cluster. The cluster is coordinated with 3 cysteines and an exchangeable S-adenosyl-L-methionine.</text>
</comment>
<feature type="domain" description="Radical SAM core" evidence="11">
    <location>
        <begin position="5"/>
        <end position="243"/>
    </location>
</feature>